<keyword evidence="3" id="KW-1185">Reference proteome</keyword>
<gene>
    <name evidence="2" type="ORF">K6T50_12265</name>
</gene>
<evidence type="ECO:0000256" key="1">
    <source>
        <dbReference type="SAM" id="Phobius"/>
    </source>
</evidence>
<dbReference type="KEGG" id="hmp:K6T50_12265"/>
<keyword evidence="1" id="KW-0812">Transmembrane</keyword>
<reference evidence="2 3" key="1">
    <citation type="journal article" date="2021" name="Int. J. Syst. Evol. Microbiol.">
        <title>Halobaculum halophilum sp. nov. and Halobaculum salinum sp. nov., isolated from salt lake and saline soil.</title>
        <authorList>
            <person name="Cui H.L."/>
            <person name="Shi X.W."/>
            <person name="Yin X.M."/>
            <person name="Yang X.Y."/>
            <person name="Hou J."/>
            <person name="Zhu L."/>
        </authorList>
    </citation>
    <scope>NUCLEOTIDE SEQUENCE [LARGE SCALE GENOMIC DNA]</scope>
    <source>
        <strain evidence="2 3">NBRC 109044</strain>
    </source>
</reference>
<dbReference type="EMBL" id="CP081958">
    <property type="protein sequence ID" value="QZP37058.1"/>
    <property type="molecule type" value="Genomic_DNA"/>
</dbReference>
<feature type="transmembrane region" description="Helical" evidence="1">
    <location>
        <begin position="90"/>
        <end position="112"/>
    </location>
</feature>
<feature type="transmembrane region" description="Helical" evidence="1">
    <location>
        <begin position="57"/>
        <end position="78"/>
    </location>
</feature>
<evidence type="ECO:0000313" key="3">
    <source>
        <dbReference type="Proteomes" id="UP000826254"/>
    </source>
</evidence>
<dbReference type="AlphaFoldDB" id="A0A8T8WB44"/>
<sequence>MRSTTIAGAGAPVLQSVSELDIALKILEFGALLLPLILIASRFLFEIGRETLSEREQIQIVQFLSAGAFSLVLAVGLAAQRIGQSLDGSLFVGLLLLYLAYGAFTLTGITVFTSEYDPFQSLLGDFESEDTNDDIEQVHLGEFSDKVESKEESQTELENSE</sequence>
<evidence type="ECO:0000313" key="2">
    <source>
        <dbReference type="EMBL" id="QZP37058.1"/>
    </source>
</evidence>
<dbReference type="RefSeq" id="WP_222606873.1">
    <property type="nucleotide sequence ID" value="NZ_CP081958.1"/>
</dbReference>
<keyword evidence="1" id="KW-1133">Transmembrane helix</keyword>
<feature type="transmembrane region" description="Helical" evidence="1">
    <location>
        <begin position="22"/>
        <end position="45"/>
    </location>
</feature>
<dbReference type="GeneID" id="67178929"/>
<keyword evidence="1" id="KW-0472">Membrane</keyword>
<organism evidence="2 3">
    <name type="scientific">Halobaculum magnesiiphilum</name>
    <dbReference type="NCBI Taxonomy" id="1017351"/>
    <lineage>
        <taxon>Archaea</taxon>
        <taxon>Methanobacteriati</taxon>
        <taxon>Methanobacteriota</taxon>
        <taxon>Stenosarchaea group</taxon>
        <taxon>Halobacteria</taxon>
        <taxon>Halobacteriales</taxon>
        <taxon>Haloferacaceae</taxon>
        <taxon>Halobaculum</taxon>
    </lineage>
</organism>
<dbReference type="Proteomes" id="UP000826254">
    <property type="component" value="Chromosome"/>
</dbReference>
<proteinExistence type="predicted"/>
<protein>
    <submittedName>
        <fullName evidence="2">Uncharacterized protein</fullName>
    </submittedName>
</protein>
<accession>A0A8T8WB44</accession>
<name>A0A8T8WB44_9EURY</name>